<dbReference type="PROSITE" id="PS50041">
    <property type="entry name" value="C_TYPE_LECTIN_2"/>
    <property type="match status" value="2"/>
</dbReference>
<evidence type="ECO:0000313" key="2">
    <source>
        <dbReference type="EMBL" id="KAK2704026.1"/>
    </source>
</evidence>
<reference evidence="2" key="1">
    <citation type="submission" date="2023-07" db="EMBL/GenBank/DDBJ databases">
        <title>Chromosome-level genome assembly of Artemia franciscana.</title>
        <authorList>
            <person name="Jo E."/>
        </authorList>
    </citation>
    <scope>NUCLEOTIDE SEQUENCE</scope>
    <source>
        <tissue evidence="2">Whole body</tissue>
    </source>
</reference>
<dbReference type="SMART" id="SM00034">
    <property type="entry name" value="CLECT"/>
    <property type="match status" value="2"/>
</dbReference>
<sequence>MASGELVHLPVLNFLQFSRNNGVGDDLIIPHALEFFDAAAVAAAKSFWNKVLPGEICPRRAGNKATQSHLRDILELLAKCDSEDLTVPTYVILSANEVPSVPDLMISHQSSKLTRMEKVLNAVASRVEVYDSHFPPLPQPIEPNVLATIVVSKIPASLDNPIKRKEMLDKVTGHEYPDNQISGKGEYCVDGWSLVCSAENDCSCFQYVDGYVRLEVAEQICNGFGGDLVSIHSEDKNKFIYVFPDEFRRGAWIGLKRKNSTFMWVDGSSLGYTSWNYDAPTNGANSSDCVHYLGSEDEGYTVPFKWRDSPCTDLRPILCEKPLSTPTTTVPPTTTVEPDPCPTNYTEKCFQNNLCYCYSVKSSMYWGDGVAICRSESADMVSIHSSEENSFIREITPNGAWIGCLYSSRYWVDGTYRTYENWEYSYYYSSYDVAYIQSNGYWHATSSISTSFSVICKIPAYSKA</sequence>
<dbReference type="Gene3D" id="3.10.100.10">
    <property type="entry name" value="Mannose-Binding Protein A, subunit A"/>
    <property type="match status" value="2"/>
</dbReference>
<dbReference type="InterPro" id="IPR050111">
    <property type="entry name" value="C-type_lectin/snaclec_domain"/>
</dbReference>
<dbReference type="Pfam" id="PF00059">
    <property type="entry name" value="Lectin_C"/>
    <property type="match status" value="2"/>
</dbReference>
<protein>
    <recommendedName>
        <fullName evidence="1">C-type lectin domain-containing protein</fullName>
    </recommendedName>
</protein>
<dbReference type="AlphaFoldDB" id="A0AA88HEF4"/>
<dbReference type="InterPro" id="IPR016186">
    <property type="entry name" value="C-type_lectin-like/link_sf"/>
</dbReference>
<keyword evidence="3" id="KW-1185">Reference proteome</keyword>
<accession>A0AA88HEF4</accession>
<name>A0AA88HEF4_ARTSF</name>
<dbReference type="InterPro" id="IPR001304">
    <property type="entry name" value="C-type_lectin-like"/>
</dbReference>
<gene>
    <name evidence="2" type="ORF">QYM36_017659</name>
</gene>
<dbReference type="InterPro" id="IPR016187">
    <property type="entry name" value="CTDL_fold"/>
</dbReference>
<proteinExistence type="predicted"/>
<feature type="domain" description="C-type lectin" evidence="1">
    <location>
        <begin position="200"/>
        <end position="320"/>
    </location>
</feature>
<dbReference type="Proteomes" id="UP001187531">
    <property type="component" value="Unassembled WGS sequence"/>
</dbReference>
<organism evidence="2 3">
    <name type="scientific">Artemia franciscana</name>
    <name type="common">Brine shrimp</name>
    <name type="synonym">Artemia sanfranciscana</name>
    <dbReference type="NCBI Taxonomy" id="6661"/>
    <lineage>
        <taxon>Eukaryota</taxon>
        <taxon>Metazoa</taxon>
        <taxon>Ecdysozoa</taxon>
        <taxon>Arthropoda</taxon>
        <taxon>Crustacea</taxon>
        <taxon>Branchiopoda</taxon>
        <taxon>Anostraca</taxon>
        <taxon>Artemiidae</taxon>
        <taxon>Artemia</taxon>
    </lineage>
</organism>
<dbReference type="SUPFAM" id="SSF56436">
    <property type="entry name" value="C-type lectin-like"/>
    <property type="match status" value="2"/>
</dbReference>
<dbReference type="CDD" id="cd00037">
    <property type="entry name" value="CLECT"/>
    <property type="match status" value="2"/>
</dbReference>
<evidence type="ECO:0000313" key="3">
    <source>
        <dbReference type="Proteomes" id="UP001187531"/>
    </source>
</evidence>
<evidence type="ECO:0000259" key="1">
    <source>
        <dbReference type="PROSITE" id="PS50041"/>
    </source>
</evidence>
<dbReference type="EMBL" id="JAVRJZ010000043">
    <property type="protein sequence ID" value="KAK2704026.1"/>
    <property type="molecule type" value="Genomic_DNA"/>
</dbReference>
<feature type="domain" description="C-type lectin" evidence="1">
    <location>
        <begin position="351"/>
        <end position="443"/>
    </location>
</feature>
<comment type="caution">
    <text evidence="2">The sequence shown here is derived from an EMBL/GenBank/DDBJ whole genome shotgun (WGS) entry which is preliminary data.</text>
</comment>
<dbReference type="PANTHER" id="PTHR22803">
    <property type="entry name" value="MANNOSE, PHOSPHOLIPASE, LECTIN RECEPTOR RELATED"/>
    <property type="match status" value="1"/>
</dbReference>